<comment type="caution">
    <text evidence="7">The sequence shown here is derived from an EMBL/GenBank/DDBJ whole genome shotgun (WGS) entry which is preliminary data.</text>
</comment>
<dbReference type="GO" id="GO:0005737">
    <property type="term" value="C:cytoplasm"/>
    <property type="evidence" value="ECO:0007669"/>
    <property type="project" value="TreeGrafter"/>
</dbReference>
<dbReference type="InterPro" id="IPR015797">
    <property type="entry name" value="NUDIX_hydrolase-like_dom_sf"/>
</dbReference>
<evidence type="ECO:0000256" key="2">
    <source>
        <dbReference type="ARBA" id="ARBA00005582"/>
    </source>
</evidence>
<feature type="domain" description="Nudix hydrolase" evidence="6">
    <location>
        <begin position="1"/>
        <end position="128"/>
    </location>
</feature>
<dbReference type="Pfam" id="PF00293">
    <property type="entry name" value="NUDIX"/>
    <property type="match status" value="1"/>
</dbReference>
<dbReference type="CDD" id="cd18886">
    <property type="entry name" value="NUDIX_MutT_Nudt1"/>
    <property type="match status" value="1"/>
</dbReference>
<comment type="cofactor">
    <cofactor evidence="1">
        <name>Mg(2+)</name>
        <dbReference type="ChEBI" id="CHEBI:18420"/>
    </cofactor>
</comment>
<dbReference type="PANTHER" id="PTHR43758">
    <property type="entry name" value="7,8-DIHYDRO-8-OXOGUANINE TRIPHOSPHATASE"/>
    <property type="match status" value="1"/>
</dbReference>
<evidence type="ECO:0000313" key="7">
    <source>
        <dbReference type="EMBL" id="PNL91826.1"/>
    </source>
</evidence>
<evidence type="ECO:0000259" key="6">
    <source>
        <dbReference type="PROSITE" id="PS51462"/>
    </source>
</evidence>
<dbReference type="RefSeq" id="WP_083069099.1">
    <property type="nucleotide sequence ID" value="NZ_CBCPHS010000029.1"/>
</dbReference>
<evidence type="ECO:0000256" key="5">
    <source>
        <dbReference type="ARBA" id="ARBA00022842"/>
    </source>
</evidence>
<sequence>MLSTLIYLENDLDQYLMLHRTKKANDVNHGKWIGLGGKFEQGESPMECLEREVKEEASQNLKSAVFRGVVTFIYADQEPMYIFLYTGQLENNEVGETREGDLAWVDKDKIFDLTLWAGDRIFLKELIQTTALIDIKLVYDENDVLKLVEKR</sequence>
<organism evidence="7 8">
    <name type="scientific">Aerococcus viridans</name>
    <dbReference type="NCBI Taxonomy" id="1377"/>
    <lineage>
        <taxon>Bacteria</taxon>
        <taxon>Bacillati</taxon>
        <taxon>Bacillota</taxon>
        <taxon>Bacilli</taxon>
        <taxon>Lactobacillales</taxon>
        <taxon>Aerococcaceae</taxon>
        <taxon>Aerococcus</taxon>
    </lineage>
</organism>
<name>A0A2J9PNG2_9LACT</name>
<dbReference type="InterPro" id="IPR000086">
    <property type="entry name" value="NUDIX_hydrolase_dom"/>
</dbReference>
<evidence type="ECO:0000256" key="4">
    <source>
        <dbReference type="ARBA" id="ARBA00022801"/>
    </source>
</evidence>
<dbReference type="PANTHER" id="PTHR43758:SF2">
    <property type="entry name" value="OXIDIZED PURINE NUCLEOSIDE TRIPHOSPHATE HYDROLASE"/>
    <property type="match status" value="1"/>
</dbReference>
<keyword evidence="3" id="KW-0479">Metal-binding</keyword>
<dbReference type="Proteomes" id="UP000192813">
    <property type="component" value="Unassembled WGS sequence"/>
</dbReference>
<dbReference type="AlphaFoldDB" id="A0A2J9PNG2"/>
<evidence type="ECO:0000313" key="8">
    <source>
        <dbReference type="Proteomes" id="UP000192813"/>
    </source>
</evidence>
<proteinExistence type="inferred from homology"/>
<dbReference type="Gene3D" id="3.90.79.10">
    <property type="entry name" value="Nucleoside Triphosphate Pyrophosphohydrolase"/>
    <property type="match status" value="1"/>
</dbReference>
<dbReference type="SUPFAM" id="SSF55811">
    <property type="entry name" value="Nudix"/>
    <property type="match status" value="1"/>
</dbReference>
<dbReference type="GO" id="GO:0046872">
    <property type="term" value="F:metal ion binding"/>
    <property type="evidence" value="ECO:0007669"/>
    <property type="project" value="UniProtKB-KW"/>
</dbReference>
<comment type="similarity">
    <text evidence="2">Belongs to the Nudix hydrolase family.</text>
</comment>
<reference evidence="8" key="1">
    <citation type="submission" date="2017-12" db="EMBL/GenBank/DDBJ databases">
        <title>FDA dAtabase for Regulatory Grade micrObial Sequences (FDA-ARGOS): Supporting development and validation of Infectious Disease Dx tests.</title>
        <authorList>
            <person name="Hoffmann M."/>
            <person name="Allard M."/>
            <person name="Evans P."/>
            <person name="Brown E."/>
            <person name="Tallon L."/>
            <person name="Sadzewicz L."/>
            <person name="Sengamalay N."/>
            <person name="Ott S."/>
            <person name="Godinez A."/>
            <person name="Nagaraj S."/>
            <person name="Vavikolanu K."/>
            <person name="Aluvathingal J."/>
            <person name="Nadendla S."/>
            <person name="Sichtig H."/>
        </authorList>
    </citation>
    <scope>NUCLEOTIDE SEQUENCE [LARGE SCALE GENOMIC DNA]</scope>
    <source>
        <strain evidence="8">FDAARGOS_249</strain>
    </source>
</reference>
<keyword evidence="5" id="KW-0460">Magnesium</keyword>
<dbReference type="PROSITE" id="PS51462">
    <property type="entry name" value="NUDIX"/>
    <property type="match status" value="1"/>
</dbReference>
<keyword evidence="4" id="KW-0378">Hydrolase</keyword>
<dbReference type="GO" id="GO:0016818">
    <property type="term" value="F:hydrolase activity, acting on acid anhydrides, in phosphorus-containing anhydrides"/>
    <property type="evidence" value="ECO:0007669"/>
    <property type="project" value="TreeGrafter"/>
</dbReference>
<evidence type="ECO:0000256" key="1">
    <source>
        <dbReference type="ARBA" id="ARBA00001946"/>
    </source>
</evidence>
<evidence type="ECO:0000256" key="3">
    <source>
        <dbReference type="ARBA" id="ARBA00022723"/>
    </source>
</evidence>
<dbReference type="EMBL" id="NBTM02000001">
    <property type="protein sequence ID" value="PNL91826.1"/>
    <property type="molecule type" value="Genomic_DNA"/>
</dbReference>
<accession>A0A2J9PNG2</accession>
<gene>
    <name evidence="7" type="ORF">A6J77_006145</name>
</gene>
<protein>
    <submittedName>
        <fullName evidence="7">DNA mismatch repair protein MutT</fullName>
    </submittedName>
</protein>